<dbReference type="Proteomes" id="UP000033423">
    <property type="component" value="Unassembled WGS sequence"/>
</dbReference>
<dbReference type="InterPro" id="IPR015424">
    <property type="entry name" value="PyrdxlP-dep_Trfase"/>
</dbReference>
<dbReference type="GO" id="GO:0016874">
    <property type="term" value="F:ligase activity"/>
    <property type="evidence" value="ECO:0007669"/>
    <property type="project" value="UniProtKB-KW"/>
</dbReference>
<dbReference type="GO" id="GO:0016740">
    <property type="term" value="F:transferase activity"/>
    <property type="evidence" value="ECO:0007669"/>
    <property type="project" value="UniProtKB-KW"/>
</dbReference>
<evidence type="ECO:0000313" key="8">
    <source>
        <dbReference type="Proteomes" id="UP000033423"/>
    </source>
</evidence>
<proteinExistence type="inferred from homology"/>
<dbReference type="Gene3D" id="3.90.1150.10">
    <property type="entry name" value="Aspartate Aminotransferase, domain 1"/>
    <property type="match status" value="1"/>
</dbReference>
<evidence type="ECO:0000259" key="6">
    <source>
        <dbReference type="Pfam" id="PF00155"/>
    </source>
</evidence>
<dbReference type="InterPro" id="IPR001917">
    <property type="entry name" value="Aminotrans_II_pyridoxalP_BS"/>
</dbReference>
<keyword evidence="8" id="KW-1185">Reference proteome</keyword>
<dbReference type="InterPro" id="IPR004839">
    <property type="entry name" value="Aminotransferase_I/II_large"/>
</dbReference>
<keyword evidence="4 5" id="KW-0663">Pyridoxal phosphate</keyword>
<evidence type="ECO:0000256" key="5">
    <source>
        <dbReference type="RuleBase" id="RU003693"/>
    </source>
</evidence>
<dbReference type="GO" id="GO:0030170">
    <property type="term" value="F:pyridoxal phosphate binding"/>
    <property type="evidence" value="ECO:0007669"/>
    <property type="project" value="InterPro"/>
</dbReference>
<dbReference type="PATRIC" id="fig|29290.4.peg.309"/>
<keyword evidence="7" id="KW-0436">Ligase</keyword>
<reference evidence="7 8" key="1">
    <citation type="submission" date="2015-02" db="EMBL/GenBank/DDBJ databases">
        <title>Single-cell genomics of uncultivated deep-branching MTB reveals a conserved set of magnetosome genes.</title>
        <authorList>
            <person name="Kolinko S."/>
            <person name="Richter M."/>
            <person name="Glockner F.O."/>
            <person name="Brachmann A."/>
            <person name="Schuler D."/>
        </authorList>
    </citation>
    <scope>NUCLEOTIDE SEQUENCE [LARGE SCALE GENOMIC DNA]</scope>
    <source>
        <strain evidence="7">TM-1</strain>
    </source>
</reference>
<dbReference type="PANTHER" id="PTHR13693:SF77">
    <property type="entry name" value="8-AMINO-7-OXONONANOATE SYNTHASE"/>
    <property type="match status" value="1"/>
</dbReference>
<evidence type="ECO:0000256" key="4">
    <source>
        <dbReference type="ARBA" id="ARBA00022898"/>
    </source>
</evidence>
<comment type="caution">
    <text evidence="7">The sequence shown here is derived from an EMBL/GenBank/DDBJ whole genome shotgun (WGS) entry which is preliminary data.</text>
</comment>
<comment type="similarity">
    <text evidence="2">Belongs to the class-II pyridoxal-phosphate-dependent aminotransferase family. BioF subfamily.</text>
</comment>
<dbReference type="EMBL" id="LACI01000103">
    <property type="protein sequence ID" value="KJU87597.1"/>
    <property type="molecule type" value="Genomic_DNA"/>
</dbReference>
<keyword evidence="3" id="KW-0808">Transferase</keyword>
<sequence length="385" mass="40854">MKSANTYTAYLQRLSEAGLLRTISDRGSRQGRTIRIGEAQLLNFASNDYLGLAASAMIIEGAGRALVEFGLGAGASRLLSGGCTLHGELQRRVAAFKGSAAAVVFNSGYTANVSAIPALATNEGAIFSDELNHASIVDGCRLSGAQRFIYRHGSLQHLAELLQASARTLKLVVTESVFSMDGDIVDIRGIHELCKTHNALLYIDDAHATGVLAEGRGSLAYFSIQPDDAIIQMGTFSKALGSMGGFVAASETIIEYLVNRARGLMYSTALPAPIVAASLAAINHLQCNPEVVATLHANINNCKRLLLLRGIHVPAAATAIVPIYVETVAEALRISEHLLTRGIYAPAIRPPTVKQPRIRISLSALHSDDDIERLSTSLAEAIGCP</sequence>
<dbReference type="AlphaFoldDB" id="A0A0F3H0H3"/>
<evidence type="ECO:0000313" key="7">
    <source>
        <dbReference type="EMBL" id="KJU87597.1"/>
    </source>
</evidence>
<gene>
    <name evidence="7" type="ORF">MBAV_000225</name>
</gene>
<name>A0A0F3H0H3_9BACT</name>
<organism evidence="7 8">
    <name type="scientific">Candidatus Magnetobacterium bavaricum</name>
    <dbReference type="NCBI Taxonomy" id="29290"/>
    <lineage>
        <taxon>Bacteria</taxon>
        <taxon>Pseudomonadati</taxon>
        <taxon>Nitrospirota</taxon>
        <taxon>Thermodesulfovibrionia</taxon>
        <taxon>Thermodesulfovibrionales</taxon>
        <taxon>Candidatus Magnetobacteriaceae</taxon>
        <taxon>Candidatus Magnetobacterium</taxon>
    </lineage>
</organism>
<dbReference type="InterPro" id="IPR050087">
    <property type="entry name" value="AON_synthase_class-II"/>
</dbReference>
<dbReference type="Pfam" id="PF00155">
    <property type="entry name" value="Aminotran_1_2"/>
    <property type="match status" value="1"/>
</dbReference>
<comment type="cofactor">
    <cofactor evidence="1 5">
        <name>pyridoxal 5'-phosphate</name>
        <dbReference type="ChEBI" id="CHEBI:597326"/>
    </cofactor>
</comment>
<feature type="domain" description="Aminotransferase class I/classII large" evidence="6">
    <location>
        <begin position="40"/>
        <end position="376"/>
    </location>
</feature>
<dbReference type="Gene3D" id="3.40.640.10">
    <property type="entry name" value="Type I PLP-dependent aspartate aminotransferase-like (Major domain)"/>
    <property type="match status" value="1"/>
</dbReference>
<dbReference type="SUPFAM" id="SSF53383">
    <property type="entry name" value="PLP-dependent transferases"/>
    <property type="match status" value="1"/>
</dbReference>
<dbReference type="InterPro" id="IPR015422">
    <property type="entry name" value="PyrdxlP-dep_Trfase_small"/>
</dbReference>
<evidence type="ECO:0000256" key="2">
    <source>
        <dbReference type="ARBA" id="ARBA00010008"/>
    </source>
</evidence>
<accession>A0A0F3H0H3</accession>
<dbReference type="CDD" id="cd06454">
    <property type="entry name" value="KBL_like"/>
    <property type="match status" value="1"/>
</dbReference>
<dbReference type="PANTHER" id="PTHR13693">
    <property type="entry name" value="CLASS II AMINOTRANSFERASE/8-AMINO-7-OXONONANOATE SYNTHASE"/>
    <property type="match status" value="1"/>
</dbReference>
<dbReference type="InterPro" id="IPR015421">
    <property type="entry name" value="PyrdxlP-dep_Trfase_major"/>
</dbReference>
<evidence type="ECO:0000256" key="3">
    <source>
        <dbReference type="ARBA" id="ARBA00022679"/>
    </source>
</evidence>
<protein>
    <submittedName>
        <fullName evidence="7">2-amino-3-ketobutyrate coenzyme A ligase</fullName>
    </submittedName>
</protein>
<evidence type="ECO:0000256" key="1">
    <source>
        <dbReference type="ARBA" id="ARBA00001933"/>
    </source>
</evidence>
<dbReference type="PROSITE" id="PS00599">
    <property type="entry name" value="AA_TRANSFER_CLASS_2"/>
    <property type="match status" value="1"/>
</dbReference>